<evidence type="ECO:0000313" key="1">
    <source>
        <dbReference type="EMBL" id="OXE50233.1"/>
    </source>
</evidence>
<dbReference type="EMBL" id="NHMP01000002">
    <property type="protein sequence ID" value="OXE50233.1"/>
    <property type="molecule type" value="Genomic_DNA"/>
</dbReference>
<accession>A0A227KPZ8</accession>
<dbReference type="AlphaFoldDB" id="A0A227KPZ8"/>
<comment type="caution">
    <text evidence="1">The sequence shown here is derived from an EMBL/GenBank/DDBJ whole genome shotgun (WGS) entry which is preliminary data.</text>
</comment>
<dbReference type="SUPFAM" id="SSF55486">
    <property type="entry name" value="Metalloproteases ('zincins'), catalytic domain"/>
    <property type="match status" value="1"/>
</dbReference>
<dbReference type="RefSeq" id="WP_066594550.1">
    <property type="nucleotide sequence ID" value="NZ_CAJTBZ010000027.1"/>
</dbReference>
<organism evidence="1 2">
    <name type="scientific">Turicimonas muris</name>
    <dbReference type="NCBI Taxonomy" id="1796652"/>
    <lineage>
        <taxon>Bacteria</taxon>
        <taxon>Pseudomonadati</taxon>
        <taxon>Pseudomonadota</taxon>
        <taxon>Betaproteobacteria</taxon>
        <taxon>Burkholderiales</taxon>
        <taxon>Sutterellaceae</taxon>
        <taxon>Turicimonas</taxon>
    </lineage>
</organism>
<evidence type="ECO:0008006" key="3">
    <source>
        <dbReference type="Google" id="ProtNLM"/>
    </source>
</evidence>
<reference evidence="2" key="1">
    <citation type="submission" date="2017-05" db="EMBL/GenBank/DDBJ databases">
        <title>Improved OligoMM genomes.</title>
        <authorList>
            <person name="Garzetti D."/>
        </authorList>
    </citation>
    <scope>NUCLEOTIDE SEQUENCE [LARGE SCALE GENOMIC DNA]</scope>
    <source>
        <strain evidence="2">YL45</strain>
    </source>
</reference>
<proteinExistence type="predicted"/>
<keyword evidence="2" id="KW-1185">Reference proteome</keyword>
<sequence>MREQRHTVLVWSPKGLADLRSQAYLDKKQEFLNGILLLQRLSSFRPRDALSAENLIALLEETEKLKETLMTCCKAAETIAAADSKISAEKVSVVEKALILRKVSQEIQHYFQEALNGQIFTSDTVKKWLEEKRKIGSKSPQGLDDKVDMLVLEPLFSLYFHMKGSLQTTVIFPDGSIKRASPSVINFLLKNTAEPEKRKRIFNALSVSFAQNSTVFCDILNSVSGAHLLHASRNNLTILEYALAQENMGRAAFDAVTVAYWEKMPELRKMIRFIGSCLENETSRSLPAALLGAALPHLSCPAHLRSFEVTLQVLEKAVRDVFPNFSEFIEECRKGRWIETHNYSAGAGGAWCAEIPSNRAVAVYVDYEANIHRAFETAHILGDAFLRWTTFEVPYHQRRLSELRCEFIGRLFEELLLRHLLTCAQKPEDKCSILWHGLRRLAINLVQIPFRFRLVERIYAERSNGYLSVEKINDLTRTCWIHFFQDTVEGVDQYIWARKPHFYNPMTPHHDFQYTIGFLSANLLIASLKNQQGTEELGKSILKACALHPYEEIFRRFLSADIEQKEIWKKAIDEALLPMREIKSYMSYIFPKESSSYSLD</sequence>
<dbReference type="GeneID" id="78362347"/>
<dbReference type="Proteomes" id="UP000214610">
    <property type="component" value="Unassembled WGS sequence"/>
</dbReference>
<dbReference type="Gene3D" id="1.10.1370.20">
    <property type="entry name" value="Oligoendopeptidase f, C-terminal domain"/>
    <property type="match status" value="1"/>
</dbReference>
<evidence type="ECO:0000313" key="2">
    <source>
        <dbReference type="Proteomes" id="UP000214610"/>
    </source>
</evidence>
<gene>
    <name evidence="1" type="ORF">ADH67_04365</name>
</gene>
<dbReference type="InterPro" id="IPR042088">
    <property type="entry name" value="OligoPept_F_C"/>
</dbReference>
<name>A0A227KPZ8_9BURK</name>
<protein>
    <recommendedName>
        <fullName evidence="3">Peptidase M3A/M3B catalytic domain-containing protein</fullName>
    </recommendedName>
</protein>